<dbReference type="SMART" id="SM00342">
    <property type="entry name" value="HTH_ARAC"/>
    <property type="match status" value="1"/>
</dbReference>
<dbReference type="CDD" id="cd06986">
    <property type="entry name" value="cupin_MmsR-like_N"/>
    <property type="match status" value="1"/>
</dbReference>
<sequence>MQRQHHLPTLAEPPYFCLPESVGWYWDHPDHTVDRAYGALDNYNIHLVTAGKGYVEYEGETYTLLPGDAFFYFPLMRQRYYSSTDDPWEVRWVHFYGSARLGEYLSEHGFRRTPLWTVKSWRELVPFYEELLAEAETHSFLHLARLSSLTYAILTEFMSRAEPFTGGKASGTSDRLAKLLPLIRARAHEPFELDRWAETAGVSAYYFCKLFRKTMQMSPLEFVTLCRLQLAKQLLLERTDWTVKRIAEEVGYPNPSYFNKRFMEQEKLTPLEYRRIRLGLK</sequence>
<feature type="domain" description="HTH araC/xylS-type" evidence="4">
    <location>
        <begin position="177"/>
        <end position="276"/>
    </location>
</feature>
<dbReference type="PANTHER" id="PTHR43280">
    <property type="entry name" value="ARAC-FAMILY TRANSCRIPTIONAL REGULATOR"/>
    <property type="match status" value="1"/>
</dbReference>
<evidence type="ECO:0000313" key="6">
    <source>
        <dbReference type="Proteomes" id="UP000247476"/>
    </source>
</evidence>
<dbReference type="Gene3D" id="1.10.10.60">
    <property type="entry name" value="Homeodomain-like"/>
    <property type="match status" value="2"/>
</dbReference>
<keyword evidence="3" id="KW-0804">Transcription</keyword>
<dbReference type="EMBL" id="QJVJ01000008">
    <property type="protein sequence ID" value="PYI52880.1"/>
    <property type="molecule type" value="Genomic_DNA"/>
</dbReference>
<evidence type="ECO:0000313" key="5">
    <source>
        <dbReference type="EMBL" id="PYI52880.1"/>
    </source>
</evidence>
<dbReference type="SUPFAM" id="SSF46689">
    <property type="entry name" value="Homeodomain-like"/>
    <property type="match status" value="2"/>
</dbReference>
<protein>
    <submittedName>
        <fullName evidence="5">AraC family transcriptional regulator</fullName>
    </submittedName>
</protein>
<dbReference type="Pfam" id="PF02311">
    <property type="entry name" value="AraC_binding"/>
    <property type="match status" value="1"/>
</dbReference>
<dbReference type="GO" id="GO:0043565">
    <property type="term" value="F:sequence-specific DNA binding"/>
    <property type="evidence" value="ECO:0007669"/>
    <property type="project" value="InterPro"/>
</dbReference>
<dbReference type="PROSITE" id="PS01124">
    <property type="entry name" value="HTH_ARAC_FAMILY_2"/>
    <property type="match status" value="1"/>
</dbReference>
<dbReference type="AlphaFoldDB" id="A0A2V5KFM0"/>
<dbReference type="GO" id="GO:0003700">
    <property type="term" value="F:DNA-binding transcription factor activity"/>
    <property type="evidence" value="ECO:0007669"/>
    <property type="project" value="InterPro"/>
</dbReference>
<accession>A0A2V5KFM0</accession>
<dbReference type="OrthoDB" id="9813413at2"/>
<organism evidence="5 6">
    <name type="scientific">Paenibacillus flagellatus</name>
    <dbReference type="NCBI Taxonomy" id="2211139"/>
    <lineage>
        <taxon>Bacteria</taxon>
        <taxon>Bacillati</taxon>
        <taxon>Bacillota</taxon>
        <taxon>Bacilli</taxon>
        <taxon>Bacillales</taxon>
        <taxon>Paenibacillaceae</taxon>
        <taxon>Paenibacillus</taxon>
    </lineage>
</organism>
<evidence type="ECO:0000256" key="2">
    <source>
        <dbReference type="ARBA" id="ARBA00023125"/>
    </source>
</evidence>
<dbReference type="InterPro" id="IPR018060">
    <property type="entry name" value="HTH_AraC"/>
</dbReference>
<dbReference type="SUPFAM" id="SSF51215">
    <property type="entry name" value="Regulatory protein AraC"/>
    <property type="match status" value="1"/>
</dbReference>
<dbReference type="InterPro" id="IPR009057">
    <property type="entry name" value="Homeodomain-like_sf"/>
</dbReference>
<reference evidence="5 6" key="1">
    <citation type="submission" date="2018-05" db="EMBL/GenBank/DDBJ databases">
        <title>Paenibacillus flagellatus sp. nov., isolated from selenium mineral soil.</title>
        <authorList>
            <person name="Dai X."/>
        </authorList>
    </citation>
    <scope>NUCLEOTIDE SEQUENCE [LARGE SCALE GENOMIC DNA]</scope>
    <source>
        <strain evidence="5 6">DXL2</strain>
    </source>
</reference>
<dbReference type="RefSeq" id="WP_110841430.1">
    <property type="nucleotide sequence ID" value="NZ_QJVJ01000008.1"/>
</dbReference>
<evidence type="ECO:0000259" key="4">
    <source>
        <dbReference type="PROSITE" id="PS01124"/>
    </source>
</evidence>
<name>A0A2V5KFM0_9BACL</name>
<evidence type="ECO:0000256" key="3">
    <source>
        <dbReference type="ARBA" id="ARBA00023163"/>
    </source>
</evidence>
<proteinExistence type="predicted"/>
<keyword evidence="6" id="KW-1185">Reference proteome</keyword>
<keyword evidence="1" id="KW-0805">Transcription regulation</keyword>
<evidence type="ECO:0000256" key="1">
    <source>
        <dbReference type="ARBA" id="ARBA00023015"/>
    </source>
</evidence>
<keyword evidence="2" id="KW-0238">DNA-binding</keyword>
<dbReference type="PANTHER" id="PTHR43280:SF2">
    <property type="entry name" value="HTH-TYPE TRANSCRIPTIONAL REGULATOR EXSA"/>
    <property type="match status" value="1"/>
</dbReference>
<dbReference type="Gene3D" id="2.60.120.280">
    <property type="entry name" value="Regulatory protein AraC"/>
    <property type="match status" value="1"/>
</dbReference>
<gene>
    <name evidence="5" type="ORF">DLM86_17885</name>
</gene>
<dbReference type="InterPro" id="IPR003313">
    <property type="entry name" value="AraC-bd"/>
</dbReference>
<dbReference type="Pfam" id="PF12833">
    <property type="entry name" value="HTH_18"/>
    <property type="match status" value="1"/>
</dbReference>
<dbReference type="Proteomes" id="UP000247476">
    <property type="component" value="Unassembled WGS sequence"/>
</dbReference>
<dbReference type="InterPro" id="IPR037923">
    <property type="entry name" value="HTH-like"/>
</dbReference>
<comment type="caution">
    <text evidence="5">The sequence shown here is derived from an EMBL/GenBank/DDBJ whole genome shotgun (WGS) entry which is preliminary data.</text>
</comment>